<evidence type="ECO:0000313" key="3">
    <source>
        <dbReference type="EMBL" id="GEO19202.1"/>
    </source>
</evidence>
<dbReference type="Gene3D" id="3.40.50.1820">
    <property type="entry name" value="alpha/beta hydrolase"/>
    <property type="match status" value="2"/>
</dbReference>
<organism evidence="3 4">
    <name type="scientific">Microvirga aerophila</name>
    <dbReference type="NCBI Taxonomy" id="670291"/>
    <lineage>
        <taxon>Bacteria</taxon>
        <taxon>Pseudomonadati</taxon>
        <taxon>Pseudomonadota</taxon>
        <taxon>Alphaproteobacteria</taxon>
        <taxon>Hyphomicrobiales</taxon>
        <taxon>Methylobacteriaceae</taxon>
        <taxon>Microvirga</taxon>
    </lineage>
</organism>
<accession>A0A512C4P8</accession>
<dbReference type="GO" id="GO:0005576">
    <property type="term" value="C:extracellular region"/>
    <property type="evidence" value="ECO:0007669"/>
    <property type="project" value="InterPro"/>
</dbReference>
<evidence type="ECO:0000313" key="4">
    <source>
        <dbReference type="Proteomes" id="UP000321085"/>
    </source>
</evidence>
<evidence type="ECO:0000256" key="2">
    <source>
        <dbReference type="ARBA" id="ARBA00022801"/>
    </source>
</evidence>
<evidence type="ECO:0000256" key="1">
    <source>
        <dbReference type="ARBA" id="ARBA00022729"/>
    </source>
</evidence>
<dbReference type="PANTHER" id="PTHR42972:SF8">
    <property type="entry name" value="POLYHYDROXYBUTYRATE DEPOLYMERASE"/>
    <property type="match status" value="1"/>
</dbReference>
<comment type="caution">
    <text evidence="3">The sequence shown here is derived from an EMBL/GenBank/DDBJ whole genome shotgun (WGS) entry which is preliminary data.</text>
</comment>
<keyword evidence="1" id="KW-0732">Signal</keyword>
<protein>
    <submittedName>
        <fullName evidence="3">Depolymerase</fullName>
    </submittedName>
</protein>
<dbReference type="Proteomes" id="UP000321085">
    <property type="component" value="Unassembled WGS sequence"/>
</dbReference>
<dbReference type="InterPro" id="IPR029058">
    <property type="entry name" value="AB_hydrolase_fold"/>
</dbReference>
<name>A0A512C4P8_9HYPH</name>
<keyword evidence="4" id="KW-1185">Reference proteome</keyword>
<dbReference type="GO" id="GO:0016787">
    <property type="term" value="F:hydrolase activity"/>
    <property type="evidence" value="ECO:0007669"/>
    <property type="project" value="UniProtKB-KW"/>
</dbReference>
<dbReference type="Pfam" id="PF10503">
    <property type="entry name" value="Esterase_PHB"/>
    <property type="match status" value="1"/>
</dbReference>
<sequence length="405" mass="44572">MYTPVEPSKTAIGLQPTMDSLRVTIMSRPFAVLGLVVALLPVEGWANHDRLPDPPPQSTDQKLSSLPDLDRATITVSGLSSGGFFAHQFHIAFSKLVKGAGIIAGGPYGCVENIPNPWSPFWPRPLDRVSAAVVACTHYFGSRYYGLRPSAPEAEDSVRLIREAANQGLIDDPANLADSRVWLFHGKSDAIVPLGIMETLKQVYSTFGVHETKLRFDQNQSGASANHGMPVSQFTGESTFPVRECGQHEPPYVIQCGYEAAEMLLRHLYPEPLTLASNNPHRDGSMVAFDQSEFFDPANRSVSLHGVGYLYVPTPCATHQCRLHVAFHGCKQDVDNVYDDFIRDAGYNRWASSNNIVVLYPQATASAANPNRCWDFWAYSGTDYANRSGPQMRAVKAMVDRLIGQ</sequence>
<gene>
    <name evidence="3" type="ORF">MAE02_68980</name>
</gene>
<keyword evidence="2" id="KW-0378">Hydrolase</keyword>
<dbReference type="InterPro" id="IPR010126">
    <property type="entry name" value="Esterase_phb"/>
</dbReference>
<proteinExistence type="predicted"/>
<reference evidence="3 4" key="1">
    <citation type="submission" date="2019-07" db="EMBL/GenBank/DDBJ databases">
        <title>Whole genome shotgun sequence of Microvirga aerophila NBRC 106136.</title>
        <authorList>
            <person name="Hosoyama A."/>
            <person name="Uohara A."/>
            <person name="Ohji S."/>
            <person name="Ichikawa N."/>
        </authorList>
    </citation>
    <scope>NUCLEOTIDE SEQUENCE [LARGE SCALE GENOMIC DNA]</scope>
    <source>
        <strain evidence="3 4">NBRC 106136</strain>
    </source>
</reference>
<dbReference type="EMBL" id="BJYU01000358">
    <property type="protein sequence ID" value="GEO19202.1"/>
    <property type="molecule type" value="Genomic_DNA"/>
</dbReference>
<dbReference type="PANTHER" id="PTHR42972">
    <property type="entry name" value="TOL-PAL SYSTEM PROTEIN TOLB"/>
    <property type="match status" value="1"/>
</dbReference>
<dbReference type="SUPFAM" id="SSF53474">
    <property type="entry name" value="alpha/beta-Hydrolases"/>
    <property type="match status" value="1"/>
</dbReference>
<dbReference type="AlphaFoldDB" id="A0A512C4P8"/>